<dbReference type="AlphaFoldDB" id="Q3A122"/>
<feature type="transmembrane region" description="Helical" evidence="1">
    <location>
        <begin position="99"/>
        <end position="118"/>
    </location>
</feature>
<sequence length="122" mass="13853">MSAVLRRIGIFVYLLATIALYGIGHPYVFWLCLALAVGYLMLCGHVERHLVKAALKRHEQIRDNAVKMGRSQEDLDKFNRLPHRVAAQDFQSVPATLRYATHVLFAAGILLLCAALRFRFFP</sequence>
<name>Q3A122_SYNC1</name>
<evidence type="ECO:0000313" key="2">
    <source>
        <dbReference type="EMBL" id="ABA89935.1"/>
    </source>
</evidence>
<keyword evidence="3" id="KW-1185">Reference proteome</keyword>
<reference evidence="3" key="1">
    <citation type="submission" date="2005-10" db="EMBL/GenBank/DDBJ databases">
        <title>Complete sequence of Pelobacter carbinolicus DSM 2380.</title>
        <authorList>
            <person name="Copeland A."/>
            <person name="Lucas S."/>
            <person name="Lapidus A."/>
            <person name="Barry K."/>
            <person name="Detter J.C."/>
            <person name="Glavina T."/>
            <person name="Hammon N."/>
            <person name="Israni S."/>
            <person name="Pitluck S."/>
            <person name="Chertkov O."/>
            <person name="Schmutz J."/>
            <person name="Larimer F."/>
            <person name="Land M."/>
            <person name="Kyrpides N."/>
            <person name="Ivanova N."/>
            <person name="Richardson P."/>
        </authorList>
    </citation>
    <scope>NUCLEOTIDE SEQUENCE [LARGE SCALE GENOMIC DNA]</scope>
    <source>
        <strain evidence="3">DSM 2380 / NBRC 103641 / GraBd1</strain>
    </source>
</reference>
<reference evidence="2 3" key="2">
    <citation type="journal article" date="2012" name="BMC Genomics">
        <title>The genome of Pelobacter carbinolicus reveals surprising metabolic capabilities and physiological features.</title>
        <authorList>
            <person name="Aklujkar M."/>
            <person name="Haveman S.A."/>
            <person name="Didonato R.Jr."/>
            <person name="Chertkov O."/>
            <person name="Han C.S."/>
            <person name="Land M.L."/>
            <person name="Brown P."/>
            <person name="Lovley D.R."/>
        </authorList>
    </citation>
    <scope>NUCLEOTIDE SEQUENCE [LARGE SCALE GENOMIC DNA]</scope>
    <source>
        <strain evidence="3">DSM 2380 / NBRC 103641 / GraBd1</strain>
    </source>
</reference>
<dbReference type="Proteomes" id="UP000002534">
    <property type="component" value="Chromosome"/>
</dbReference>
<accession>Q3A122</accession>
<evidence type="ECO:0000313" key="3">
    <source>
        <dbReference type="Proteomes" id="UP000002534"/>
    </source>
</evidence>
<keyword evidence="1" id="KW-0472">Membrane</keyword>
<evidence type="ECO:0000256" key="1">
    <source>
        <dbReference type="SAM" id="Phobius"/>
    </source>
</evidence>
<dbReference type="STRING" id="338963.Pcar_2699"/>
<gene>
    <name evidence="2" type="ordered locus">Pcar_2699</name>
</gene>
<organism evidence="2 3">
    <name type="scientific">Syntrophotalea carbinolica (strain DSM 2380 / NBRC 103641 / GraBd1)</name>
    <name type="common">Pelobacter carbinolicus</name>
    <dbReference type="NCBI Taxonomy" id="338963"/>
    <lineage>
        <taxon>Bacteria</taxon>
        <taxon>Pseudomonadati</taxon>
        <taxon>Thermodesulfobacteriota</taxon>
        <taxon>Desulfuromonadia</taxon>
        <taxon>Desulfuromonadales</taxon>
        <taxon>Syntrophotaleaceae</taxon>
        <taxon>Syntrophotalea</taxon>
    </lineage>
</organism>
<keyword evidence="1" id="KW-0812">Transmembrane</keyword>
<dbReference type="KEGG" id="pca:Pcar_2699"/>
<keyword evidence="1" id="KW-1133">Transmembrane helix</keyword>
<dbReference type="RefSeq" id="WP_011342478.1">
    <property type="nucleotide sequence ID" value="NC_007498.2"/>
</dbReference>
<protein>
    <submittedName>
        <fullName evidence="2">Uncharacterized protein</fullName>
    </submittedName>
</protein>
<feature type="transmembrane region" description="Helical" evidence="1">
    <location>
        <begin position="12"/>
        <end position="42"/>
    </location>
</feature>
<dbReference type="HOGENOM" id="CLU_2024503_0_0_7"/>
<proteinExistence type="predicted"/>
<dbReference type="EMBL" id="CP000142">
    <property type="protein sequence ID" value="ABA89935.1"/>
    <property type="molecule type" value="Genomic_DNA"/>
</dbReference>